<dbReference type="GO" id="GO:0003677">
    <property type="term" value="F:DNA binding"/>
    <property type="evidence" value="ECO:0007669"/>
    <property type="project" value="InterPro"/>
</dbReference>
<reference evidence="2 3" key="1">
    <citation type="submission" date="2019-06" db="EMBL/GenBank/DDBJ databases">
        <title>Sequencing the genomes of 1000 actinobacteria strains.</title>
        <authorList>
            <person name="Klenk H.-P."/>
        </authorList>
    </citation>
    <scope>NUCLEOTIDE SEQUENCE [LARGE SCALE GENOMIC DNA]</scope>
    <source>
        <strain evidence="2 3">DSM 45679</strain>
    </source>
</reference>
<evidence type="ECO:0008006" key="4">
    <source>
        <dbReference type="Google" id="ProtNLM"/>
    </source>
</evidence>
<dbReference type="Gene3D" id="1.10.10.10">
    <property type="entry name" value="Winged helix-like DNA-binding domain superfamily/Winged helix DNA-binding domain"/>
    <property type="match status" value="1"/>
</dbReference>
<protein>
    <recommendedName>
        <fullName evidence="4">Helix-turn-helix protein</fullName>
    </recommendedName>
</protein>
<evidence type="ECO:0000256" key="1">
    <source>
        <dbReference type="SAM" id="Coils"/>
    </source>
</evidence>
<dbReference type="AlphaFoldDB" id="A0A542DNM7"/>
<evidence type="ECO:0000313" key="2">
    <source>
        <dbReference type="EMBL" id="TQJ04657.1"/>
    </source>
</evidence>
<dbReference type="SUPFAM" id="SSF46894">
    <property type="entry name" value="C-terminal effector domain of the bipartite response regulators"/>
    <property type="match status" value="1"/>
</dbReference>
<comment type="caution">
    <text evidence="2">The sequence shown here is derived from an EMBL/GenBank/DDBJ whole genome shotgun (WGS) entry which is preliminary data.</text>
</comment>
<dbReference type="InterPro" id="IPR016032">
    <property type="entry name" value="Sig_transdc_resp-reg_C-effctor"/>
</dbReference>
<organism evidence="2 3">
    <name type="scientific">Amycolatopsis cihanbeyliensis</name>
    <dbReference type="NCBI Taxonomy" id="1128664"/>
    <lineage>
        <taxon>Bacteria</taxon>
        <taxon>Bacillati</taxon>
        <taxon>Actinomycetota</taxon>
        <taxon>Actinomycetes</taxon>
        <taxon>Pseudonocardiales</taxon>
        <taxon>Pseudonocardiaceae</taxon>
        <taxon>Amycolatopsis</taxon>
    </lineage>
</organism>
<evidence type="ECO:0000313" key="3">
    <source>
        <dbReference type="Proteomes" id="UP000320876"/>
    </source>
</evidence>
<accession>A0A542DNM7</accession>
<gene>
    <name evidence="2" type="ORF">FB471_4460</name>
</gene>
<dbReference type="Proteomes" id="UP000320876">
    <property type="component" value="Unassembled WGS sequence"/>
</dbReference>
<dbReference type="RefSeq" id="WP_142000307.1">
    <property type="nucleotide sequence ID" value="NZ_VFML01000001.1"/>
</dbReference>
<keyword evidence="1" id="KW-0175">Coiled coil</keyword>
<dbReference type="GO" id="GO:0006355">
    <property type="term" value="P:regulation of DNA-templated transcription"/>
    <property type="evidence" value="ECO:0007669"/>
    <property type="project" value="InterPro"/>
</dbReference>
<feature type="coiled-coil region" evidence="1">
    <location>
        <begin position="13"/>
        <end position="50"/>
    </location>
</feature>
<name>A0A542DNM7_AMYCI</name>
<dbReference type="EMBL" id="VFML01000001">
    <property type="protein sequence ID" value="TQJ04657.1"/>
    <property type="molecule type" value="Genomic_DNA"/>
</dbReference>
<sequence>MARALTPRTIELIGTVQDQLNALKTQVAALTDENRRLRGATNNRKKLTRREVERIRGLAGTMSQREIAYAFDINPATVSRLIRGIYHRTTR</sequence>
<dbReference type="OrthoDB" id="3699823at2"/>
<dbReference type="InterPro" id="IPR036388">
    <property type="entry name" value="WH-like_DNA-bd_sf"/>
</dbReference>
<proteinExistence type="predicted"/>
<keyword evidence="3" id="KW-1185">Reference proteome</keyword>